<dbReference type="InterPro" id="IPR009008">
    <property type="entry name" value="Val/Leu/Ile-tRNA-synth_edit"/>
</dbReference>
<feature type="domain" description="Leucyl-tRNA synthetase editing" evidence="16">
    <location>
        <begin position="223"/>
        <end position="408"/>
    </location>
</feature>
<evidence type="ECO:0000256" key="4">
    <source>
        <dbReference type="ARBA" id="ARBA00022598"/>
    </source>
</evidence>
<keyword evidence="7 10" id="KW-0648">Protein biosynthesis</keyword>
<keyword evidence="3 10" id="KW-0963">Cytoplasm</keyword>
<dbReference type="FunFam" id="3.10.20.590:FF:000001">
    <property type="entry name" value="Leucine--tRNA ligase"/>
    <property type="match status" value="1"/>
</dbReference>
<evidence type="ECO:0000313" key="19">
    <source>
        <dbReference type="Proteomes" id="UP000010472"/>
    </source>
</evidence>
<comment type="similarity">
    <text evidence="2 10 11">Belongs to the class-I aminoacyl-tRNA synthetase family.</text>
</comment>
<feature type="domain" description="Cyanobacterial aminoacyl-tRNA synthetase CAAD" evidence="17">
    <location>
        <begin position="725"/>
        <end position="808"/>
    </location>
</feature>
<dbReference type="GO" id="GO:0004823">
    <property type="term" value="F:leucine-tRNA ligase activity"/>
    <property type="evidence" value="ECO:0007669"/>
    <property type="project" value="UniProtKB-UniRule"/>
</dbReference>
<evidence type="ECO:0000259" key="14">
    <source>
        <dbReference type="Pfam" id="PF08264"/>
    </source>
</evidence>
<evidence type="ECO:0000256" key="11">
    <source>
        <dbReference type="RuleBase" id="RU363035"/>
    </source>
</evidence>
<comment type="catalytic activity">
    <reaction evidence="9 10">
        <text>tRNA(Leu) + L-leucine + ATP = L-leucyl-tRNA(Leu) + AMP + diphosphate</text>
        <dbReference type="Rhea" id="RHEA:11688"/>
        <dbReference type="Rhea" id="RHEA-COMP:9613"/>
        <dbReference type="Rhea" id="RHEA-COMP:9622"/>
        <dbReference type="ChEBI" id="CHEBI:30616"/>
        <dbReference type="ChEBI" id="CHEBI:33019"/>
        <dbReference type="ChEBI" id="CHEBI:57427"/>
        <dbReference type="ChEBI" id="CHEBI:78442"/>
        <dbReference type="ChEBI" id="CHEBI:78494"/>
        <dbReference type="ChEBI" id="CHEBI:456215"/>
        <dbReference type="EC" id="6.1.1.4"/>
    </reaction>
</comment>
<evidence type="ECO:0000256" key="10">
    <source>
        <dbReference type="HAMAP-Rule" id="MF_00049"/>
    </source>
</evidence>
<evidence type="ECO:0000256" key="2">
    <source>
        <dbReference type="ARBA" id="ARBA00005594"/>
    </source>
</evidence>
<organism evidence="18 19">
    <name type="scientific">Crinalium epipsammum PCC 9333</name>
    <dbReference type="NCBI Taxonomy" id="1173022"/>
    <lineage>
        <taxon>Bacteria</taxon>
        <taxon>Bacillati</taxon>
        <taxon>Cyanobacteriota</taxon>
        <taxon>Cyanophyceae</taxon>
        <taxon>Gomontiellales</taxon>
        <taxon>Gomontiellaceae</taxon>
        <taxon>Crinalium</taxon>
    </lineage>
</organism>
<dbReference type="CDD" id="cd07958">
    <property type="entry name" value="Anticodon_Ia_Leu_BEm"/>
    <property type="match status" value="1"/>
</dbReference>
<evidence type="ECO:0000256" key="1">
    <source>
        <dbReference type="ARBA" id="ARBA00004141"/>
    </source>
</evidence>
<dbReference type="GO" id="GO:0016020">
    <property type="term" value="C:membrane"/>
    <property type="evidence" value="ECO:0007669"/>
    <property type="project" value="UniProtKB-SubCell"/>
</dbReference>
<dbReference type="GO" id="GO:0005524">
    <property type="term" value="F:ATP binding"/>
    <property type="evidence" value="ECO:0007669"/>
    <property type="project" value="UniProtKB-UniRule"/>
</dbReference>
<keyword evidence="6 10" id="KW-0067">ATP-binding</keyword>
<feature type="short sequence motif" description="'HIGH' region" evidence="10">
    <location>
        <begin position="42"/>
        <end position="52"/>
    </location>
</feature>
<dbReference type="EC" id="6.1.1.4" evidence="10"/>
<dbReference type="Gene3D" id="3.10.20.590">
    <property type="match status" value="1"/>
</dbReference>
<dbReference type="InterPro" id="IPR001412">
    <property type="entry name" value="aa-tRNA-synth_I_CS"/>
</dbReference>
<feature type="binding site" evidence="10">
    <location>
        <position position="618"/>
    </location>
    <ligand>
        <name>ATP</name>
        <dbReference type="ChEBI" id="CHEBI:30616"/>
    </ligand>
</feature>
<dbReference type="Proteomes" id="UP000010472">
    <property type="component" value="Chromosome"/>
</dbReference>
<dbReference type="InterPro" id="IPR014729">
    <property type="entry name" value="Rossmann-like_a/b/a_fold"/>
</dbReference>
<feature type="short sequence motif" description="'KMSKS' region" evidence="10">
    <location>
        <begin position="615"/>
        <end position="619"/>
    </location>
</feature>
<dbReference type="KEGG" id="cep:Cri9333_3247"/>
<evidence type="ECO:0000313" key="18">
    <source>
        <dbReference type="EMBL" id="AFZ14079.1"/>
    </source>
</evidence>
<dbReference type="HOGENOM" id="CLU_004427_0_0_3"/>
<dbReference type="PRINTS" id="PR00985">
    <property type="entry name" value="TRNASYNTHLEU"/>
</dbReference>
<dbReference type="InterPro" id="IPR015413">
    <property type="entry name" value="Methionyl/Leucyl_tRNA_Synth"/>
</dbReference>
<dbReference type="InterPro" id="IPR013155">
    <property type="entry name" value="M/V/L/I-tRNA-synth_anticd-bd"/>
</dbReference>
<keyword evidence="5 10" id="KW-0547">Nucleotide-binding</keyword>
<feature type="domain" description="Aminoacyl-tRNA synthetase class Ia" evidence="13">
    <location>
        <begin position="614"/>
        <end position="655"/>
    </location>
</feature>
<comment type="subcellular location">
    <subcellularLocation>
        <location evidence="10">Cytoplasm</location>
    </subcellularLocation>
    <subcellularLocation>
        <location evidence="1">Membrane</location>
        <topology evidence="1">Multi-pass membrane protein</topology>
    </subcellularLocation>
</comment>
<keyword evidence="19" id="KW-1185">Reference proteome</keyword>
<dbReference type="InterPro" id="IPR002302">
    <property type="entry name" value="Leu-tRNA-ligase"/>
</dbReference>
<dbReference type="PATRIC" id="fig|1173022.3.peg.3509"/>
<evidence type="ECO:0000256" key="6">
    <source>
        <dbReference type="ARBA" id="ARBA00022840"/>
    </source>
</evidence>
<evidence type="ECO:0000259" key="15">
    <source>
        <dbReference type="Pfam" id="PF09334"/>
    </source>
</evidence>
<gene>
    <name evidence="10" type="primary">leuS</name>
    <name evidence="18" type="ORF">Cri9333_3247</name>
</gene>
<dbReference type="FunFam" id="1.10.730.10:FF:000002">
    <property type="entry name" value="Leucine--tRNA ligase"/>
    <property type="match status" value="2"/>
</dbReference>
<feature type="domain" description="Methionyl/Leucyl tRNA synthetase" evidence="15">
    <location>
        <begin position="40"/>
        <end position="172"/>
    </location>
</feature>
<protein>
    <recommendedName>
        <fullName evidence="10">Leucine--tRNA ligase</fullName>
        <ecNumber evidence="10">6.1.1.4</ecNumber>
    </recommendedName>
    <alternativeName>
        <fullName evidence="10">Leucyl-tRNA synthetase</fullName>
        <shortName evidence="10">LeuRS</shortName>
    </alternativeName>
</protein>
<dbReference type="OrthoDB" id="9810365at2"/>
<dbReference type="Gene3D" id="1.10.730.10">
    <property type="entry name" value="Isoleucyl-tRNA Synthetase, Domain 1"/>
    <property type="match status" value="2"/>
</dbReference>
<dbReference type="FunFam" id="3.40.50.620:FF:000100">
    <property type="entry name" value="probable leucine--tRNA ligase, mitochondrial"/>
    <property type="match status" value="1"/>
</dbReference>
<dbReference type="PANTHER" id="PTHR43740">
    <property type="entry name" value="LEUCYL-TRNA SYNTHETASE"/>
    <property type="match status" value="1"/>
</dbReference>
<dbReference type="NCBIfam" id="TIGR00396">
    <property type="entry name" value="leuS_bact"/>
    <property type="match status" value="1"/>
</dbReference>
<dbReference type="PROSITE" id="PS00178">
    <property type="entry name" value="AA_TRNA_LIGASE_I"/>
    <property type="match status" value="1"/>
</dbReference>
<dbReference type="CDD" id="cd00812">
    <property type="entry name" value="LeuRS_core"/>
    <property type="match status" value="1"/>
</dbReference>
<dbReference type="SUPFAM" id="SSF52374">
    <property type="entry name" value="Nucleotidylyl transferase"/>
    <property type="match status" value="1"/>
</dbReference>
<evidence type="ECO:0000259" key="16">
    <source>
        <dbReference type="Pfam" id="PF13603"/>
    </source>
</evidence>
<evidence type="ECO:0000259" key="13">
    <source>
        <dbReference type="Pfam" id="PF00133"/>
    </source>
</evidence>
<name>K9W2R1_9CYAN</name>
<evidence type="ECO:0000256" key="5">
    <source>
        <dbReference type="ARBA" id="ARBA00022741"/>
    </source>
</evidence>
<dbReference type="EMBL" id="CP003620">
    <property type="protein sequence ID" value="AFZ14079.1"/>
    <property type="molecule type" value="Genomic_DNA"/>
</dbReference>
<keyword evidence="8 10" id="KW-0030">Aminoacyl-tRNA synthetase</keyword>
<reference evidence="18 19" key="1">
    <citation type="submission" date="2012-06" db="EMBL/GenBank/DDBJ databases">
        <title>Finished chromosome of genome of Crinalium epipsammum PCC 9333.</title>
        <authorList>
            <consortium name="US DOE Joint Genome Institute"/>
            <person name="Gugger M."/>
            <person name="Coursin T."/>
            <person name="Rippka R."/>
            <person name="Tandeau De Marsac N."/>
            <person name="Huntemann M."/>
            <person name="Wei C.-L."/>
            <person name="Han J."/>
            <person name="Detter J.C."/>
            <person name="Han C."/>
            <person name="Tapia R."/>
            <person name="Davenport K."/>
            <person name="Daligault H."/>
            <person name="Erkkila T."/>
            <person name="Gu W."/>
            <person name="Munk A.C.C."/>
            <person name="Teshima H."/>
            <person name="Xu Y."/>
            <person name="Chain P."/>
            <person name="Chen A."/>
            <person name="Krypides N."/>
            <person name="Mavromatis K."/>
            <person name="Markowitz V."/>
            <person name="Szeto E."/>
            <person name="Ivanova N."/>
            <person name="Mikhailova N."/>
            <person name="Ovchinnikova G."/>
            <person name="Pagani I."/>
            <person name="Pati A."/>
            <person name="Goodwin L."/>
            <person name="Peters L."/>
            <person name="Pitluck S."/>
            <person name="Woyke T."/>
            <person name="Kerfeld C."/>
        </authorList>
    </citation>
    <scope>NUCLEOTIDE SEQUENCE [LARGE SCALE GENOMIC DNA]</scope>
    <source>
        <strain evidence="18 19">PCC 9333</strain>
    </source>
</reference>
<accession>K9W2R1</accession>
<feature type="domain" description="Aminoacyl-tRNA synthetase class Ia" evidence="13">
    <location>
        <begin position="422"/>
        <end position="577"/>
    </location>
</feature>
<dbReference type="InterPro" id="IPR002300">
    <property type="entry name" value="aa-tRNA-synth_Ia"/>
</dbReference>
<dbReference type="FunFam" id="3.40.50.620:FF:000003">
    <property type="entry name" value="Leucine--tRNA ligase"/>
    <property type="match status" value="1"/>
</dbReference>
<dbReference type="PANTHER" id="PTHR43740:SF2">
    <property type="entry name" value="LEUCINE--TRNA LIGASE, MITOCHONDRIAL"/>
    <property type="match status" value="1"/>
</dbReference>
<proteinExistence type="inferred from homology"/>
<evidence type="ECO:0000256" key="3">
    <source>
        <dbReference type="ARBA" id="ARBA00022490"/>
    </source>
</evidence>
<evidence type="ECO:0000256" key="7">
    <source>
        <dbReference type="ARBA" id="ARBA00022917"/>
    </source>
</evidence>
<dbReference type="STRING" id="1173022.Cri9333_3247"/>
<feature type="compositionally biased region" description="Polar residues" evidence="12">
    <location>
        <begin position="836"/>
        <end position="849"/>
    </location>
</feature>
<dbReference type="Pfam" id="PF00133">
    <property type="entry name" value="tRNA-synt_1"/>
    <property type="match status" value="2"/>
</dbReference>
<sequence length="1015" mass="114127">MESRYNPASIEEKWQQNWAEHGLDQTPTDSDKPKFYALSMFPYPSGTLHMGHVRNYVITDVIARLKRMQGERVLHPMGWDAFGLPAENAAIERGIQPAKWTYQNIAQMKAQLQRLGLSLDWDREVTTCSPDYYKWTQWIFLQFLDAGLAYQKEAAVNWDPIDQTVLANEQVDNEGRSWRSGAKVERKLLRQWFLKITDYAEQLLNDLDKLTGWPERVKLMQANWIGKSVGAYIEFPIVGMNEKIGVFTTRPDTVYGVSYVVLAPEHPLTAQVTTPEQKQAVEAFITEVAKQSELERTAEDKPKRGISTGGKAINPFTGEEIPIWIADYVLYEYGTGAVMGVPAHDVRDFQFANQNELAIKVVIVPPGENTTETPELKAAYTEPGIMINSGDFDGMQSTEGKQAIVEYAEKQGIGKARIQYRLRDWLISRQRYWGAPIPVIHCPKCGTVPVPETDLPVMLPEDVEFSGRGSPLGQLESWINVSCPSCGTPAKRETDTMDTFIDSSWYFLRYPDAKNDQQAFDPAKTNDWMPVDQYVGGIEHAILHLLYSRFFVKVLRDRGLINFDEPFQRLLTQGMVQGMTYKNPATGKYIPQAQVDPANPKDPETGDPLDVFYEKMSKSKYNGIAPEDVLGKYGVDTARMFILFKAPPEKDLEWDDADVEGQSRFLNRVWRLVTDFAPAQPVLPPAWDEEVKSDDVETEKDVAASLPEWQQILQQGTQVLSDLPDYVGKFVSTYKKPLITVGLISAGAIAVYLTITLLDAVNHIPLLEPVFQLIGFGYATWFAARNLVLASTRQKLFAKLETFKPQITKNPAPETKEEAAPTPQPSPTPIEEQQTEDTSANQTATTVSECPTAAEKELRRAIHTAIKEITEDLEGDYQFNTGVSELMKLSNALNDATCKDSPVYAEGIETLIILLAPFAPHIAEELWHSIGHTDSVHYQAWLKADPDALIADEITLVIQIMGKTRGTIKVPTQADRDALEKYARESEFTQRFIEGKEIKKVIVVPGKLVNFVLGK</sequence>
<dbReference type="InterPro" id="IPR009080">
    <property type="entry name" value="tRNAsynth_Ia_anticodon-bd"/>
</dbReference>
<dbReference type="GO" id="GO:0002161">
    <property type="term" value="F:aminoacyl-tRNA deacylase activity"/>
    <property type="evidence" value="ECO:0007669"/>
    <property type="project" value="InterPro"/>
</dbReference>
<dbReference type="InterPro" id="IPR025564">
    <property type="entry name" value="CAAD_dom"/>
</dbReference>
<dbReference type="Pfam" id="PF08264">
    <property type="entry name" value="Anticodon_1"/>
    <property type="match status" value="1"/>
</dbReference>
<dbReference type="Pfam" id="PF13603">
    <property type="entry name" value="tRNA-synt_1_2"/>
    <property type="match status" value="1"/>
</dbReference>
<feature type="domain" description="Methionyl/Valyl/Leucyl/Isoleucyl-tRNA synthetase anticodon-binding" evidence="14">
    <location>
        <begin position="856"/>
        <end position="975"/>
    </location>
</feature>
<evidence type="ECO:0000256" key="9">
    <source>
        <dbReference type="ARBA" id="ARBA00047469"/>
    </source>
</evidence>
<keyword evidence="4 10" id="KW-0436">Ligase</keyword>
<evidence type="ECO:0000256" key="8">
    <source>
        <dbReference type="ARBA" id="ARBA00023146"/>
    </source>
</evidence>
<dbReference type="eggNOG" id="COG0495">
    <property type="taxonomic scope" value="Bacteria"/>
</dbReference>
<dbReference type="SUPFAM" id="SSF50677">
    <property type="entry name" value="ValRS/IleRS/LeuRS editing domain"/>
    <property type="match status" value="1"/>
</dbReference>
<dbReference type="InterPro" id="IPR025709">
    <property type="entry name" value="Leu_tRNA-synth_edit"/>
</dbReference>
<dbReference type="SUPFAM" id="SSF47323">
    <property type="entry name" value="Anticodon-binding domain of a subclass of class I aminoacyl-tRNA synthetases"/>
    <property type="match status" value="1"/>
</dbReference>
<dbReference type="Pfam" id="PF09334">
    <property type="entry name" value="tRNA-synt_1g"/>
    <property type="match status" value="1"/>
</dbReference>
<dbReference type="Gene3D" id="3.40.50.620">
    <property type="entry name" value="HUPs"/>
    <property type="match status" value="2"/>
</dbReference>
<dbReference type="Pfam" id="PF14159">
    <property type="entry name" value="CAAD"/>
    <property type="match status" value="1"/>
</dbReference>
<dbReference type="AlphaFoldDB" id="K9W2R1"/>
<evidence type="ECO:0000256" key="12">
    <source>
        <dbReference type="SAM" id="MobiDB-lite"/>
    </source>
</evidence>
<dbReference type="GO" id="GO:0005829">
    <property type="term" value="C:cytosol"/>
    <property type="evidence" value="ECO:0007669"/>
    <property type="project" value="TreeGrafter"/>
</dbReference>
<feature type="region of interest" description="Disordered" evidence="12">
    <location>
        <begin position="807"/>
        <end position="853"/>
    </location>
</feature>
<evidence type="ECO:0000259" key="17">
    <source>
        <dbReference type="Pfam" id="PF14159"/>
    </source>
</evidence>
<dbReference type="RefSeq" id="WP_015204185.1">
    <property type="nucleotide sequence ID" value="NC_019753.1"/>
</dbReference>
<dbReference type="GO" id="GO:0006429">
    <property type="term" value="P:leucyl-tRNA aminoacylation"/>
    <property type="evidence" value="ECO:0007669"/>
    <property type="project" value="UniProtKB-UniRule"/>
</dbReference>
<dbReference type="HAMAP" id="MF_00049_B">
    <property type="entry name" value="Leu_tRNA_synth_B"/>
    <property type="match status" value="1"/>
</dbReference>